<name>A0A4V3WB27_9RHOO</name>
<dbReference type="RefSeq" id="WP_136384724.1">
    <property type="nucleotide sequence ID" value="NZ_SSOD01000006.1"/>
</dbReference>
<dbReference type="AlphaFoldDB" id="A0A4V3WB27"/>
<dbReference type="OrthoDB" id="8913080at2"/>
<reference evidence="1 2" key="1">
    <citation type="submission" date="2019-04" db="EMBL/GenBank/DDBJ databases">
        <title>Azoarcus rhizosphaerae sp. nov. isolated from rhizosphere of Ficus religiosa.</title>
        <authorList>
            <person name="Lin S.-Y."/>
            <person name="Hameed A."/>
            <person name="Hsu Y.-H."/>
            <person name="Young C.-C."/>
        </authorList>
    </citation>
    <scope>NUCLEOTIDE SEQUENCE [LARGE SCALE GENOMIC DNA]</scope>
    <source>
        <strain evidence="1 2">CC-YHH848</strain>
    </source>
</reference>
<evidence type="ECO:0000313" key="2">
    <source>
        <dbReference type="Proteomes" id="UP000307956"/>
    </source>
</evidence>
<proteinExistence type="predicted"/>
<accession>A0A4V3WB27</accession>
<gene>
    <name evidence="1" type="ORF">E6O51_09365</name>
</gene>
<keyword evidence="2" id="KW-1185">Reference proteome</keyword>
<dbReference type="EMBL" id="SSOD01000006">
    <property type="protein sequence ID" value="THF61650.1"/>
    <property type="molecule type" value="Genomic_DNA"/>
</dbReference>
<dbReference type="Proteomes" id="UP000307956">
    <property type="component" value="Unassembled WGS sequence"/>
</dbReference>
<protein>
    <submittedName>
        <fullName evidence="1">Uncharacterized protein</fullName>
    </submittedName>
</protein>
<sequence>MSKTDTTRLFAAYPHLAKIEQTWGTRECRQFISRVLNDSRDGGRQGFPPEHARTLMALFMEHDREFPAFEERLGTTWWEQEGARRGTRD</sequence>
<comment type="caution">
    <text evidence="1">The sequence shown here is derived from an EMBL/GenBank/DDBJ whole genome shotgun (WGS) entry which is preliminary data.</text>
</comment>
<evidence type="ECO:0000313" key="1">
    <source>
        <dbReference type="EMBL" id="THF61650.1"/>
    </source>
</evidence>
<organism evidence="1 2">
    <name type="scientific">Pseudothauera rhizosphaerae</name>
    <dbReference type="NCBI Taxonomy" id="2565932"/>
    <lineage>
        <taxon>Bacteria</taxon>
        <taxon>Pseudomonadati</taxon>
        <taxon>Pseudomonadota</taxon>
        <taxon>Betaproteobacteria</taxon>
        <taxon>Rhodocyclales</taxon>
        <taxon>Zoogloeaceae</taxon>
        <taxon>Pseudothauera</taxon>
    </lineage>
</organism>